<protein>
    <submittedName>
        <fullName evidence="6">Transcriptional regulator, LysR family</fullName>
    </submittedName>
</protein>
<dbReference type="RefSeq" id="WP_013256817.1">
    <property type="nucleotide sequence ID" value="NC_014364.1"/>
</dbReference>
<dbReference type="AlphaFoldDB" id="E1RA42"/>
<dbReference type="FunFam" id="1.10.10.10:FF:000001">
    <property type="entry name" value="LysR family transcriptional regulator"/>
    <property type="match status" value="1"/>
</dbReference>
<dbReference type="PROSITE" id="PS50931">
    <property type="entry name" value="HTH_LYSR"/>
    <property type="match status" value="1"/>
</dbReference>
<dbReference type="Gene3D" id="3.40.190.10">
    <property type="entry name" value="Periplasmic binding protein-like II"/>
    <property type="match status" value="2"/>
</dbReference>
<dbReference type="InterPro" id="IPR000847">
    <property type="entry name" value="LysR_HTH_N"/>
</dbReference>
<keyword evidence="7" id="KW-1185">Reference proteome</keyword>
<evidence type="ECO:0000259" key="5">
    <source>
        <dbReference type="PROSITE" id="PS50931"/>
    </source>
</evidence>
<dbReference type="SUPFAM" id="SSF46785">
    <property type="entry name" value="Winged helix' DNA-binding domain"/>
    <property type="match status" value="1"/>
</dbReference>
<organism evidence="6 7">
    <name type="scientific">Sediminispirochaeta smaragdinae (strain DSM 11293 / JCM 15392 / SEBR 4228)</name>
    <name type="common">Spirochaeta smaragdinae</name>
    <dbReference type="NCBI Taxonomy" id="573413"/>
    <lineage>
        <taxon>Bacteria</taxon>
        <taxon>Pseudomonadati</taxon>
        <taxon>Spirochaetota</taxon>
        <taxon>Spirochaetia</taxon>
        <taxon>Spirochaetales</taxon>
        <taxon>Spirochaetaceae</taxon>
        <taxon>Sediminispirochaeta</taxon>
    </lineage>
</organism>
<proteinExistence type="inferred from homology"/>
<dbReference type="Pfam" id="PF00126">
    <property type="entry name" value="HTH_1"/>
    <property type="match status" value="1"/>
</dbReference>
<dbReference type="EMBL" id="CP002116">
    <property type="protein sequence ID" value="ADK83361.1"/>
    <property type="molecule type" value="Genomic_DNA"/>
</dbReference>
<dbReference type="STRING" id="573413.Spirs_4288"/>
<evidence type="ECO:0000313" key="6">
    <source>
        <dbReference type="EMBL" id="ADK83361.1"/>
    </source>
</evidence>
<sequence length="292" mass="32473">MNRQRLMCFSTLAETLNFSRAAECMFISQPAFSRQIANLEKELGCILLKRNTHKVELTPEGETCLQFVNSVLREYDKLIEAANRASNEISGTILIGYAGRSHIELVFEGLRDLHARYPHIKARICCNHIEGLKRGLRSGEYDVIILFEPCIEGDNDIEWITLARSQFDAVLPQHHPLANNKSIPLSALKNERFVSSIRETAPQIYDTRLKLCAQAGFVPNIVEHVKNAQAATISVGALGLVTLLPKAAVDPCTPGISIVPLQGLEGSFNIILAWRKGEQNPCIPLFCRILKG</sequence>
<dbReference type="GO" id="GO:0003700">
    <property type="term" value="F:DNA-binding transcription factor activity"/>
    <property type="evidence" value="ECO:0007669"/>
    <property type="project" value="InterPro"/>
</dbReference>
<dbReference type="GO" id="GO:0003677">
    <property type="term" value="F:DNA binding"/>
    <property type="evidence" value="ECO:0007669"/>
    <property type="project" value="UniProtKB-KW"/>
</dbReference>
<dbReference type="PRINTS" id="PR00039">
    <property type="entry name" value="HTHLYSR"/>
</dbReference>
<evidence type="ECO:0000313" key="7">
    <source>
        <dbReference type="Proteomes" id="UP000002318"/>
    </source>
</evidence>
<dbReference type="KEGG" id="ssm:Spirs_4288"/>
<dbReference type="HOGENOM" id="CLU_039613_6_2_12"/>
<dbReference type="Pfam" id="PF03466">
    <property type="entry name" value="LysR_substrate"/>
    <property type="match status" value="1"/>
</dbReference>
<keyword evidence="3" id="KW-0238">DNA-binding</keyword>
<feature type="domain" description="HTH lysR-type" evidence="5">
    <location>
        <begin position="1"/>
        <end position="58"/>
    </location>
</feature>
<keyword evidence="2" id="KW-0805">Transcription regulation</keyword>
<evidence type="ECO:0000256" key="3">
    <source>
        <dbReference type="ARBA" id="ARBA00023125"/>
    </source>
</evidence>
<dbReference type="OrthoDB" id="9803714at2"/>
<dbReference type="InterPro" id="IPR036390">
    <property type="entry name" value="WH_DNA-bd_sf"/>
</dbReference>
<comment type="similarity">
    <text evidence="1">Belongs to the LysR transcriptional regulatory family.</text>
</comment>
<gene>
    <name evidence="6" type="ordered locus">Spirs_4288</name>
</gene>
<evidence type="ECO:0000256" key="1">
    <source>
        <dbReference type="ARBA" id="ARBA00009437"/>
    </source>
</evidence>
<dbReference type="Proteomes" id="UP000002318">
    <property type="component" value="Chromosome"/>
</dbReference>
<dbReference type="eggNOG" id="COG0583">
    <property type="taxonomic scope" value="Bacteria"/>
</dbReference>
<dbReference type="Gene3D" id="1.10.10.10">
    <property type="entry name" value="Winged helix-like DNA-binding domain superfamily/Winged helix DNA-binding domain"/>
    <property type="match status" value="1"/>
</dbReference>
<dbReference type="GO" id="GO:0032993">
    <property type="term" value="C:protein-DNA complex"/>
    <property type="evidence" value="ECO:0007669"/>
    <property type="project" value="TreeGrafter"/>
</dbReference>
<reference evidence="6 7" key="1">
    <citation type="journal article" date="2010" name="Stand. Genomic Sci.">
        <title>Complete genome sequence of Spirochaeta smaragdinae type strain (SEBR 4228).</title>
        <authorList>
            <person name="Mavromatis K."/>
            <person name="Yasawong M."/>
            <person name="Chertkov O."/>
            <person name="Lapidus A."/>
            <person name="Lucas S."/>
            <person name="Nolan M."/>
            <person name="Del Rio T.G."/>
            <person name="Tice H."/>
            <person name="Cheng J.F."/>
            <person name="Pitluck S."/>
            <person name="Liolios K."/>
            <person name="Ivanova N."/>
            <person name="Tapia R."/>
            <person name="Han C."/>
            <person name="Bruce D."/>
            <person name="Goodwin L."/>
            <person name="Pati A."/>
            <person name="Chen A."/>
            <person name="Palaniappan K."/>
            <person name="Land M."/>
            <person name="Hauser L."/>
            <person name="Chang Y.J."/>
            <person name="Jeffries C.D."/>
            <person name="Detter J.C."/>
            <person name="Rohde M."/>
            <person name="Brambilla E."/>
            <person name="Spring S."/>
            <person name="Goker M."/>
            <person name="Sikorski J."/>
            <person name="Woyke T."/>
            <person name="Bristow J."/>
            <person name="Eisen J.A."/>
            <person name="Markowitz V."/>
            <person name="Hugenholtz P."/>
            <person name="Klenk H.P."/>
            <person name="Kyrpides N.C."/>
        </authorList>
    </citation>
    <scope>NUCLEOTIDE SEQUENCE [LARGE SCALE GENOMIC DNA]</scope>
    <source>
        <strain evidence="7">DSM 11293 / JCM 15392 / SEBR 4228</strain>
    </source>
</reference>
<dbReference type="SUPFAM" id="SSF53850">
    <property type="entry name" value="Periplasmic binding protein-like II"/>
    <property type="match status" value="1"/>
</dbReference>
<dbReference type="PANTHER" id="PTHR30346">
    <property type="entry name" value="TRANSCRIPTIONAL DUAL REGULATOR HCAR-RELATED"/>
    <property type="match status" value="1"/>
</dbReference>
<accession>E1RA42</accession>
<dbReference type="InterPro" id="IPR036388">
    <property type="entry name" value="WH-like_DNA-bd_sf"/>
</dbReference>
<name>E1RA42_SEDSS</name>
<dbReference type="PANTHER" id="PTHR30346:SF0">
    <property type="entry name" value="HCA OPERON TRANSCRIPTIONAL ACTIVATOR HCAR"/>
    <property type="match status" value="1"/>
</dbReference>
<dbReference type="InterPro" id="IPR005119">
    <property type="entry name" value="LysR_subst-bd"/>
</dbReference>
<dbReference type="CDD" id="cd08414">
    <property type="entry name" value="PBP2_LTTR_aromatics_like"/>
    <property type="match status" value="1"/>
</dbReference>
<evidence type="ECO:0000256" key="2">
    <source>
        <dbReference type="ARBA" id="ARBA00023015"/>
    </source>
</evidence>
<keyword evidence="4" id="KW-0804">Transcription</keyword>
<evidence type="ECO:0000256" key="4">
    <source>
        <dbReference type="ARBA" id="ARBA00023163"/>
    </source>
</evidence>